<dbReference type="Proteomes" id="UP000184529">
    <property type="component" value="Unassembled WGS sequence"/>
</dbReference>
<proteinExistence type="predicted"/>
<dbReference type="OrthoDB" id="9342724at2"/>
<organism evidence="2 3">
    <name type="scientific">Desulfofundulus thermosubterraneus DSM 16057</name>
    <dbReference type="NCBI Taxonomy" id="1121432"/>
    <lineage>
        <taxon>Bacteria</taxon>
        <taxon>Bacillati</taxon>
        <taxon>Bacillota</taxon>
        <taxon>Clostridia</taxon>
        <taxon>Eubacteriales</taxon>
        <taxon>Peptococcaceae</taxon>
        <taxon>Desulfofundulus</taxon>
    </lineage>
</organism>
<sequence length="139" mass="16005">MTSTTLAQSYLLKATKRLKILPVLFEEEAYSDVIREAQEIVELALKGVLRWIGVDPPKQHDVGYLLVEFHDRLPPEVGREAHRLAKISKWLRKEREFAFYGDVDFIPTEEYTKEDAARAMEDARFTVQMAALVIGPQED</sequence>
<feature type="domain" description="HEPN" evidence="1">
    <location>
        <begin position="11"/>
        <end position="126"/>
    </location>
</feature>
<dbReference type="PROSITE" id="PS50910">
    <property type="entry name" value="HEPN"/>
    <property type="match status" value="1"/>
</dbReference>
<dbReference type="Pfam" id="PF05168">
    <property type="entry name" value="HEPN"/>
    <property type="match status" value="1"/>
</dbReference>
<dbReference type="AlphaFoldDB" id="A0A1M6FYA9"/>
<accession>A0A1M6FYA9</accession>
<dbReference type="Gene3D" id="1.20.120.330">
    <property type="entry name" value="Nucleotidyltransferases domain 2"/>
    <property type="match status" value="1"/>
</dbReference>
<dbReference type="STRING" id="1121432.SAMN02745219_01595"/>
<dbReference type="SUPFAM" id="SSF81593">
    <property type="entry name" value="Nucleotidyltransferase substrate binding subunit/domain"/>
    <property type="match status" value="1"/>
</dbReference>
<evidence type="ECO:0000259" key="1">
    <source>
        <dbReference type="PROSITE" id="PS50910"/>
    </source>
</evidence>
<dbReference type="RefSeq" id="WP_072868654.1">
    <property type="nucleotide sequence ID" value="NZ_FQZM01000017.1"/>
</dbReference>
<name>A0A1M6FYA9_9FIRM</name>
<dbReference type="EMBL" id="FQZM01000017">
    <property type="protein sequence ID" value="SHJ02683.1"/>
    <property type="molecule type" value="Genomic_DNA"/>
</dbReference>
<gene>
    <name evidence="2" type="ORF">SAMN02745219_01595</name>
</gene>
<evidence type="ECO:0000313" key="3">
    <source>
        <dbReference type="Proteomes" id="UP000184529"/>
    </source>
</evidence>
<dbReference type="InterPro" id="IPR007842">
    <property type="entry name" value="HEPN_dom"/>
</dbReference>
<reference evidence="3" key="1">
    <citation type="submission" date="2016-11" db="EMBL/GenBank/DDBJ databases">
        <authorList>
            <person name="Varghese N."/>
            <person name="Submissions S."/>
        </authorList>
    </citation>
    <scope>NUCLEOTIDE SEQUENCE [LARGE SCALE GENOMIC DNA]</scope>
    <source>
        <strain evidence="3">DSM 16057</strain>
    </source>
</reference>
<evidence type="ECO:0000313" key="2">
    <source>
        <dbReference type="EMBL" id="SHJ02683.1"/>
    </source>
</evidence>
<protein>
    <submittedName>
        <fullName evidence="2">HEPN domain-containing protein</fullName>
    </submittedName>
</protein>
<keyword evidence="3" id="KW-1185">Reference proteome</keyword>